<proteinExistence type="predicted"/>
<sequence length="911" mass="99563">MAEVHAMMAKSNGGVGAKGERREGSVEVRSLTVRLDGRSEIWRSPPTYGIGDFDWPSGWIEVQRRVCPHDDRHAAAPQCSLQGLSASSSSSSKTGRKREKGGWIREFHPPHPARRAGPKSKVCRSIEEVAIYIEKKREADEEQRMGKEGGDAASAIGGRTKKKKSEKNWRQPGGDGEDEGGAGHARRLSGRRRANANAVNESSFSTSSSTLFPDLAFSREGTQGELNKIMKNGDARSERMRSSIMIGAILAMKRGVIDGDQSFLGADGRMYPDLRRAFGVHVDVRQCSLCKMRVQGSWYCRIRHGHLDKPDHDGGNSADRLVELSHMEVDELVERLRGLRRGRGDEVVRWGGKVALRGGFEGTGWSMDDLNEDLLYHIASFLPSLSDLTSLCSTSARSRRLLYGGGSVRRSEDLLRGVFLRAFGRGRGGASWGGDALERWEMSWRDRWATIRRLRRGLILRSIAPPAPSPDEDALASHRNRLRATISILPEHDEMEAIYYDNPTYANPDLAYCNGYFGMSALRLPRPPNAGPDWMPPIVVRGDFDGIRILSSTLSLFRRTDTPIGGGDNSGRVPGGDFCVVGDDEGGGQVLSLIHCDPSWMRPAADGLCNSSPCCFIGYASGRVAAVSATLTPGGDGYAFAIAGSHHAHDSEVTDLTFVNCGSSPHDVPVLFSACCAGKVYFYPHALNQNFSLEQSVLAFSNFYSCPIFSMASTSIESHGQFYSVICTGDRDGNIRLWLKPDDDLVGLCARVETQKFRHVQVYKSSTQSGTGFHLVTRAFFVHDNLLITGTNNGDVRFWQMQVTESVSRAIGRGPLPALTLRYDLIGIHNGAVELLTVVGDILLSSGGNNGKIVGWDISTGLKLGSIRCHPGRRLEGEGGEIRSCVVDLLVSGEDTLISLCRDGSLKLLKM</sequence>
<dbReference type="InterPro" id="IPR036322">
    <property type="entry name" value="WD40_repeat_dom_sf"/>
</dbReference>
<feature type="compositionally biased region" description="Basic residues" evidence="1">
    <location>
        <begin position="184"/>
        <end position="194"/>
    </location>
</feature>
<protein>
    <recommendedName>
        <fullName evidence="4">F-box domain-containing protein</fullName>
    </recommendedName>
</protein>
<accession>A0ABD3RED8</accession>
<dbReference type="Proteomes" id="UP001530377">
    <property type="component" value="Unassembled WGS sequence"/>
</dbReference>
<evidence type="ECO:0000256" key="1">
    <source>
        <dbReference type="SAM" id="MobiDB-lite"/>
    </source>
</evidence>
<evidence type="ECO:0000313" key="2">
    <source>
        <dbReference type="EMBL" id="KAL3810712.1"/>
    </source>
</evidence>
<dbReference type="SUPFAM" id="SSF50978">
    <property type="entry name" value="WD40 repeat-like"/>
    <property type="match status" value="1"/>
</dbReference>
<comment type="caution">
    <text evidence="2">The sequence shown here is derived from an EMBL/GenBank/DDBJ whole genome shotgun (WGS) entry which is preliminary data.</text>
</comment>
<dbReference type="InterPro" id="IPR001680">
    <property type="entry name" value="WD40_rpt"/>
</dbReference>
<feature type="compositionally biased region" description="Basic residues" evidence="1">
    <location>
        <begin position="111"/>
        <end position="121"/>
    </location>
</feature>
<feature type="region of interest" description="Disordered" evidence="1">
    <location>
        <begin position="78"/>
        <end position="121"/>
    </location>
</feature>
<organism evidence="2 3">
    <name type="scientific">Cyclostephanos tholiformis</name>
    <dbReference type="NCBI Taxonomy" id="382380"/>
    <lineage>
        <taxon>Eukaryota</taxon>
        <taxon>Sar</taxon>
        <taxon>Stramenopiles</taxon>
        <taxon>Ochrophyta</taxon>
        <taxon>Bacillariophyta</taxon>
        <taxon>Coscinodiscophyceae</taxon>
        <taxon>Thalassiosirophycidae</taxon>
        <taxon>Stephanodiscales</taxon>
        <taxon>Stephanodiscaceae</taxon>
        <taxon>Cyclostephanos</taxon>
    </lineage>
</organism>
<dbReference type="InterPro" id="IPR015943">
    <property type="entry name" value="WD40/YVTN_repeat-like_dom_sf"/>
</dbReference>
<feature type="compositionally biased region" description="Basic and acidic residues" evidence="1">
    <location>
        <begin position="139"/>
        <end position="150"/>
    </location>
</feature>
<feature type="region of interest" description="Disordered" evidence="1">
    <location>
        <begin position="1"/>
        <end position="23"/>
    </location>
</feature>
<name>A0ABD3RED8_9STRA</name>
<evidence type="ECO:0000313" key="3">
    <source>
        <dbReference type="Proteomes" id="UP001530377"/>
    </source>
</evidence>
<gene>
    <name evidence="2" type="ORF">ACHAXA_009994</name>
</gene>
<evidence type="ECO:0008006" key="4">
    <source>
        <dbReference type="Google" id="ProtNLM"/>
    </source>
</evidence>
<dbReference type="EMBL" id="JALLPB020000310">
    <property type="protein sequence ID" value="KAL3810712.1"/>
    <property type="molecule type" value="Genomic_DNA"/>
</dbReference>
<dbReference type="Gene3D" id="2.130.10.10">
    <property type="entry name" value="YVTN repeat-like/Quinoprotein amine dehydrogenase"/>
    <property type="match status" value="1"/>
</dbReference>
<feature type="compositionally biased region" description="Basic and acidic residues" evidence="1">
    <location>
        <begin position="100"/>
        <end position="109"/>
    </location>
</feature>
<dbReference type="AlphaFoldDB" id="A0ABD3RED8"/>
<keyword evidence="3" id="KW-1185">Reference proteome</keyword>
<feature type="region of interest" description="Disordered" evidence="1">
    <location>
        <begin position="139"/>
        <end position="209"/>
    </location>
</feature>
<dbReference type="SMART" id="SM00320">
    <property type="entry name" value="WD40"/>
    <property type="match status" value="5"/>
</dbReference>
<reference evidence="2 3" key="1">
    <citation type="submission" date="2024-10" db="EMBL/GenBank/DDBJ databases">
        <title>Updated reference genomes for cyclostephanoid diatoms.</title>
        <authorList>
            <person name="Roberts W.R."/>
            <person name="Alverson A.J."/>
        </authorList>
    </citation>
    <scope>NUCLEOTIDE SEQUENCE [LARGE SCALE GENOMIC DNA]</scope>
    <source>
        <strain evidence="2 3">AJA228-03</strain>
    </source>
</reference>